<dbReference type="Gene3D" id="3.40.50.1110">
    <property type="entry name" value="SGNH hydrolase"/>
    <property type="match status" value="1"/>
</dbReference>
<dbReference type="InterPro" id="IPR013830">
    <property type="entry name" value="SGNH_hydro"/>
</dbReference>
<dbReference type="STRING" id="1127696.HMPREF9134_01171"/>
<dbReference type="Pfam" id="PF13472">
    <property type="entry name" value="Lipase_GDSL_2"/>
    <property type="match status" value="1"/>
</dbReference>
<dbReference type="PANTHER" id="PTHR21485:SF3">
    <property type="entry name" value="N-ACYLNEURAMINATE CYTIDYLYLTRANSFERASE"/>
    <property type="match status" value="1"/>
</dbReference>
<dbReference type="EMBL" id="AMEQ01000035">
    <property type="protein sequence ID" value="EKY00824.1"/>
    <property type="molecule type" value="Genomic_DNA"/>
</dbReference>
<dbReference type="InterPro" id="IPR029044">
    <property type="entry name" value="Nucleotide-diphossugar_trans"/>
</dbReference>
<accession>L1NBG2</accession>
<dbReference type="eggNOG" id="COG2755">
    <property type="taxonomic scope" value="Bacteria"/>
</dbReference>
<dbReference type="PANTHER" id="PTHR21485">
    <property type="entry name" value="HAD SUPERFAMILY MEMBERS CMAS AND KDSC"/>
    <property type="match status" value="1"/>
</dbReference>
<evidence type="ECO:0000259" key="1">
    <source>
        <dbReference type="Pfam" id="PF13472"/>
    </source>
</evidence>
<organism evidence="2 3">
    <name type="scientific">Porphyromonas catoniae F0037</name>
    <dbReference type="NCBI Taxonomy" id="1127696"/>
    <lineage>
        <taxon>Bacteria</taxon>
        <taxon>Pseudomonadati</taxon>
        <taxon>Bacteroidota</taxon>
        <taxon>Bacteroidia</taxon>
        <taxon>Bacteroidales</taxon>
        <taxon>Porphyromonadaceae</taxon>
        <taxon>Porphyromonas</taxon>
    </lineage>
</organism>
<reference evidence="2 3" key="1">
    <citation type="submission" date="2012-05" db="EMBL/GenBank/DDBJ databases">
        <authorList>
            <person name="Weinstock G."/>
            <person name="Sodergren E."/>
            <person name="Lobos E.A."/>
            <person name="Fulton L."/>
            <person name="Fulton R."/>
            <person name="Courtney L."/>
            <person name="Fronick C."/>
            <person name="O'Laughlin M."/>
            <person name="Godfrey J."/>
            <person name="Wilson R.M."/>
            <person name="Miner T."/>
            <person name="Farmer C."/>
            <person name="Delehaunty K."/>
            <person name="Cordes M."/>
            <person name="Minx P."/>
            <person name="Tomlinson C."/>
            <person name="Chen J."/>
            <person name="Wollam A."/>
            <person name="Pepin K.H."/>
            <person name="Bhonagiri V."/>
            <person name="Zhang X."/>
            <person name="Suruliraj S."/>
            <person name="Warren W."/>
            <person name="Mitreva M."/>
            <person name="Mardis E.R."/>
            <person name="Wilson R.K."/>
        </authorList>
    </citation>
    <scope>NUCLEOTIDE SEQUENCE [LARGE SCALE GENOMIC DNA]</scope>
    <source>
        <strain evidence="2 3">F0037</strain>
    </source>
</reference>
<protein>
    <recommendedName>
        <fullName evidence="1">SGNH hydrolase-type esterase domain-containing protein</fullName>
    </recommendedName>
</protein>
<gene>
    <name evidence="2" type="ORF">HMPREF9134_01171</name>
</gene>
<dbReference type="SUPFAM" id="SSF52266">
    <property type="entry name" value="SGNH hydrolase"/>
    <property type="match status" value="1"/>
</dbReference>
<dbReference type="GO" id="GO:0008781">
    <property type="term" value="F:N-acylneuraminate cytidylyltransferase activity"/>
    <property type="evidence" value="ECO:0007669"/>
    <property type="project" value="TreeGrafter"/>
</dbReference>
<name>L1NBG2_9PORP</name>
<dbReference type="InterPro" id="IPR050793">
    <property type="entry name" value="CMP-NeuNAc_synthase"/>
</dbReference>
<dbReference type="AlphaFoldDB" id="L1NBG2"/>
<comment type="caution">
    <text evidence="2">The sequence shown here is derived from an EMBL/GenBank/DDBJ whole genome shotgun (WGS) entry which is preliminary data.</text>
</comment>
<evidence type="ECO:0000313" key="3">
    <source>
        <dbReference type="Proteomes" id="UP000010408"/>
    </source>
</evidence>
<dbReference type="Gene3D" id="3.90.550.10">
    <property type="entry name" value="Spore Coat Polysaccharide Biosynthesis Protein SpsA, Chain A"/>
    <property type="match status" value="1"/>
</dbReference>
<dbReference type="SUPFAM" id="SSF53448">
    <property type="entry name" value="Nucleotide-diphospho-sugar transferases"/>
    <property type="match status" value="1"/>
</dbReference>
<dbReference type="eggNOG" id="COG1083">
    <property type="taxonomic scope" value="Bacteria"/>
</dbReference>
<dbReference type="GO" id="GO:0016788">
    <property type="term" value="F:hydrolase activity, acting on ester bonds"/>
    <property type="evidence" value="ECO:0007669"/>
    <property type="project" value="UniProtKB-ARBA"/>
</dbReference>
<sequence length="365" mass="42723">MLSHYPIEFIRRSEELSGDTVSSFLVIEDVLKRYRDLDYDYFVLLQPTSPLRTAQHILEACQKFEDNFDRFDFSASVSHAGKSTTLTKQVDEDESMKYFDLDYSNYARQKCHPEYSPNGAFFIAKPKEYLEHKHFYGPRSICYFMPKDVSVDVDDRLDFEFLHTMLQKIHREETQLHTAKRYIRYLRRAFDEKTDTGITFLSHSILGDWDIEQLAGAKVRNLGVPTITAKLYLELILKPRLIKHFTSERVILMFGTNEITQEGWSPKAVCEELQAIIDEVKRQNPSTHIYTLGLTPTAMRVDRNNKDVLELNTYLSTHLHGTTWIELYKDFTDKYGKLDLRYSNDGVHLNGEGYKLLEKLVTERL</sequence>
<feature type="domain" description="SGNH hydrolase-type esterase" evidence="1">
    <location>
        <begin position="215"/>
        <end position="356"/>
    </location>
</feature>
<dbReference type="Proteomes" id="UP000010408">
    <property type="component" value="Unassembled WGS sequence"/>
</dbReference>
<proteinExistence type="predicted"/>
<dbReference type="PATRIC" id="fig|1127696.3.peg.1052"/>
<evidence type="ECO:0000313" key="2">
    <source>
        <dbReference type="EMBL" id="EKY00824.1"/>
    </source>
</evidence>
<dbReference type="InterPro" id="IPR036514">
    <property type="entry name" value="SGNH_hydro_sf"/>
</dbReference>
<dbReference type="HOGENOM" id="CLU_660110_0_0_10"/>